<evidence type="ECO:0000313" key="3">
    <source>
        <dbReference type="Proteomes" id="UP000275772"/>
    </source>
</evidence>
<proteinExistence type="predicted"/>
<dbReference type="InterPro" id="IPR007251">
    <property type="entry name" value="Iron_permease_Fet4"/>
</dbReference>
<evidence type="ECO:0000313" key="2">
    <source>
        <dbReference type="EMBL" id="SZF02167.1"/>
    </source>
</evidence>
<reference evidence="2 3" key="1">
    <citation type="submission" date="2017-11" db="EMBL/GenBank/DDBJ databases">
        <authorList>
            <person name="Kracher B."/>
        </authorList>
    </citation>
    <scope>NUCLEOTIDE SEQUENCE [LARGE SCALE GENOMIC DNA]</scope>
    <source>
        <strain evidence="2 3">RACE1</strain>
    </source>
</reference>
<evidence type="ECO:0008006" key="4">
    <source>
        <dbReference type="Google" id="ProtNLM"/>
    </source>
</evidence>
<gene>
    <name evidence="2" type="ORF">BLGHR1_12944</name>
</gene>
<dbReference type="EMBL" id="UNSH01000041">
    <property type="protein sequence ID" value="SZF02167.1"/>
    <property type="molecule type" value="Genomic_DNA"/>
</dbReference>
<keyword evidence="1" id="KW-0812">Transmembrane</keyword>
<dbReference type="VEuPathDB" id="FungiDB:BLGHR1_12944"/>
<keyword evidence="1" id="KW-0472">Membrane</keyword>
<name>A0A383UQK2_BLUHO</name>
<protein>
    <recommendedName>
        <fullName evidence="4">Low affinity iron transporter</fullName>
    </recommendedName>
</protein>
<feature type="transmembrane region" description="Helical" evidence="1">
    <location>
        <begin position="428"/>
        <end position="449"/>
    </location>
</feature>
<dbReference type="Pfam" id="PF04120">
    <property type="entry name" value="Iron_permease"/>
    <property type="match status" value="4"/>
</dbReference>
<feature type="transmembrane region" description="Helical" evidence="1">
    <location>
        <begin position="197"/>
        <end position="221"/>
    </location>
</feature>
<evidence type="ECO:0000256" key="1">
    <source>
        <dbReference type="SAM" id="Phobius"/>
    </source>
</evidence>
<feature type="transmembrane region" description="Helical" evidence="1">
    <location>
        <begin position="317"/>
        <end position="339"/>
    </location>
</feature>
<keyword evidence="1" id="KW-1133">Transmembrane helix</keyword>
<dbReference type="Proteomes" id="UP000275772">
    <property type="component" value="Unassembled WGS sequence"/>
</dbReference>
<dbReference type="GO" id="GO:0055085">
    <property type="term" value="P:transmembrane transport"/>
    <property type="evidence" value="ECO:0007669"/>
    <property type="project" value="InterPro"/>
</dbReference>
<organism evidence="2 3">
    <name type="scientific">Blumeria hordei</name>
    <name type="common">Barley powdery mildew</name>
    <name type="synonym">Blumeria graminis f. sp. hordei</name>
    <dbReference type="NCBI Taxonomy" id="2867405"/>
    <lineage>
        <taxon>Eukaryota</taxon>
        <taxon>Fungi</taxon>
        <taxon>Dikarya</taxon>
        <taxon>Ascomycota</taxon>
        <taxon>Pezizomycotina</taxon>
        <taxon>Leotiomycetes</taxon>
        <taxon>Erysiphales</taxon>
        <taxon>Erysiphaceae</taxon>
        <taxon>Blumeria</taxon>
    </lineage>
</organism>
<feature type="transmembrane region" description="Helical" evidence="1">
    <location>
        <begin position="241"/>
        <end position="261"/>
    </location>
</feature>
<feature type="transmembrane region" description="Helical" evidence="1">
    <location>
        <begin position="81"/>
        <end position="101"/>
    </location>
</feature>
<dbReference type="AlphaFoldDB" id="A0A383UQK2"/>
<sequence>MPLATKSIKKSIFPERTSCFAAADTQFVNEEMVRDAPYFSGDEKFVDTQKVKGVSAPNETKSLPSSNFFDKITIMAGSSGIFFISLILIGIWLILGIVFGVTDTWQIMFQNASSIQVYITDILLIRQQQNANQALLTTLAELQSRRETCARLLAKIPESKYGNSNEKNGCIIDSKSFDGNSDGQDYLLIAKPTGIRLSWISICSIVAQALGSIWSFILYWIGIGIWVAVGPSLGFSNTWQLYINTATALALTFTSIFLQNIQQHQENKLSRCLEQALKIDAGIELQLRALTGDQKPNPIYTIPAAPRSFIERLIDGFADIMGSGAGVVISLLFTVIWIISGPALKFNDNWWLIIGTFTGLIGFIDGFILRSLYFREESFTKFQFQKLASSDSILLEKLHILYKQEEPRTLGFAERISLSIGNACGHRYASVGSVAVVIILLIVASSMLWSESGQLLCNTPTMIVEGFLLLVLIQAHNHANEERAADFSGLLKRRLLLHGSVLSLT</sequence>
<feature type="transmembrane region" description="Helical" evidence="1">
    <location>
        <begin position="351"/>
        <end position="373"/>
    </location>
</feature>
<accession>A0A383UQK2</accession>